<dbReference type="Proteomes" id="UP000233782">
    <property type="component" value="Unassembled WGS sequence"/>
</dbReference>
<evidence type="ECO:0000313" key="2">
    <source>
        <dbReference type="Proteomes" id="UP000233782"/>
    </source>
</evidence>
<sequence length="93" mass="10992">MANPLYQVVKYNFILTKADNHMRANYVENYTRHIFKHPLTSSRNCQENRPAEPILEFKKKCDDDQLTVYFSTANDTGILRFRATQKVQGIFLY</sequence>
<organism evidence="1 2">
    <name type="scientific">Pontibacter ramchanderi</name>
    <dbReference type="NCBI Taxonomy" id="1179743"/>
    <lineage>
        <taxon>Bacteria</taxon>
        <taxon>Pseudomonadati</taxon>
        <taxon>Bacteroidota</taxon>
        <taxon>Cytophagia</taxon>
        <taxon>Cytophagales</taxon>
        <taxon>Hymenobacteraceae</taxon>
        <taxon>Pontibacter</taxon>
    </lineage>
</organism>
<protein>
    <submittedName>
        <fullName evidence="1">Uncharacterized protein</fullName>
    </submittedName>
</protein>
<accession>A0A2N3UB97</accession>
<reference evidence="1 2" key="1">
    <citation type="submission" date="2017-12" db="EMBL/GenBank/DDBJ databases">
        <title>Genomic Encyclopedia of Type Strains, Phase III (KMG-III): the genomes of soil and plant-associated and newly described type strains.</title>
        <authorList>
            <person name="Whitman W."/>
        </authorList>
    </citation>
    <scope>NUCLEOTIDE SEQUENCE [LARGE SCALE GENOMIC DNA]</scope>
    <source>
        <strain evidence="1 2">LP43</strain>
    </source>
</reference>
<dbReference type="AlphaFoldDB" id="A0A2N3UB97"/>
<dbReference type="EMBL" id="PJMU01000002">
    <property type="protein sequence ID" value="PKV66658.1"/>
    <property type="molecule type" value="Genomic_DNA"/>
</dbReference>
<gene>
    <name evidence="1" type="ORF">BD749_1788</name>
</gene>
<keyword evidence="2" id="KW-1185">Reference proteome</keyword>
<comment type="caution">
    <text evidence="1">The sequence shown here is derived from an EMBL/GenBank/DDBJ whole genome shotgun (WGS) entry which is preliminary data.</text>
</comment>
<proteinExistence type="predicted"/>
<evidence type="ECO:0000313" key="1">
    <source>
        <dbReference type="EMBL" id="PKV66658.1"/>
    </source>
</evidence>
<name>A0A2N3UB97_9BACT</name>